<organism evidence="2 3">
    <name type="scientific">Streptomyces albidoflavus</name>
    <dbReference type="NCBI Taxonomy" id="1886"/>
    <lineage>
        <taxon>Bacteria</taxon>
        <taxon>Bacillati</taxon>
        <taxon>Actinomycetota</taxon>
        <taxon>Actinomycetes</taxon>
        <taxon>Kitasatosporales</taxon>
        <taxon>Streptomycetaceae</taxon>
        <taxon>Streptomyces</taxon>
        <taxon>Streptomyces albidoflavus group</taxon>
    </lineage>
</organism>
<accession>A0AA37C0N8</accession>
<gene>
    <name evidence="2" type="ORF">ScoT_45040</name>
</gene>
<dbReference type="AlphaFoldDB" id="A0AA37C0N8"/>
<reference evidence="2" key="1">
    <citation type="submission" date="2022-09" db="EMBL/GenBank/DDBJ databases">
        <title>Whole genome shotgun sequence of Streptomyces albidoflavus NBRC 12854.</title>
        <authorList>
            <person name="Komaki H."/>
            <person name="Tamura T."/>
        </authorList>
    </citation>
    <scope>NUCLEOTIDE SEQUENCE</scope>
    <source>
        <strain evidence="2">NBRC 12854</strain>
    </source>
</reference>
<feature type="compositionally biased region" description="Gly residues" evidence="1">
    <location>
        <begin position="1"/>
        <end position="10"/>
    </location>
</feature>
<sequence>MPSRGGGAAPGPGRREKGRVVARGQNPRHHPPRLREGQPASGSGRKSAGGSTPSRAARAYQWALDRGVRTCVS</sequence>
<evidence type="ECO:0000256" key="1">
    <source>
        <dbReference type="SAM" id="MobiDB-lite"/>
    </source>
</evidence>
<proteinExistence type="predicted"/>
<name>A0AA37C0N8_9ACTN</name>
<protein>
    <submittedName>
        <fullName evidence="2">Uncharacterized protein</fullName>
    </submittedName>
</protein>
<comment type="caution">
    <text evidence="2">The sequence shown here is derived from an EMBL/GenBank/DDBJ whole genome shotgun (WGS) entry which is preliminary data.</text>
</comment>
<dbReference type="EMBL" id="BNDZ01000005">
    <property type="protein sequence ID" value="GHI48330.1"/>
    <property type="molecule type" value="Genomic_DNA"/>
</dbReference>
<feature type="region of interest" description="Disordered" evidence="1">
    <location>
        <begin position="1"/>
        <end position="58"/>
    </location>
</feature>
<feature type="compositionally biased region" description="Low complexity" evidence="1">
    <location>
        <begin position="40"/>
        <end position="51"/>
    </location>
</feature>
<evidence type="ECO:0000313" key="2">
    <source>
        <dbReference type="EMBL" id="GHI48330.1"/>
    </source>
</evidence>
<dbReference type="Proteomes" id="UP001051844">
    <property type="component" value="Unassembled WGS sequence"/>
</dbReference>
<evidence type="ECO:0000313" key="3">
    <source>
        <dbReference type="Proteomes" id="UP001051844"/>
    </source>
</evidence>